<evidence type="ECO:0000313" key="3">
    <source>
        <dbReference type="EMBL" id="TLE01198.1"/>
    </source>
</evidence>
<dbReference type="EMBL" id="UGJE01000002">
    <property type="protein sequence ID" value="STQ85982.1"/>
    <property type="molecule type" value="Genomic_DNA"/>
</dbReference>
<dbReference type="AlphaFoldDB" id="A0A377PUA3"/>
<dbReference type="EMBL" id="JRPD02000003">
    <property type="protein sequence ID" value="TLE01198.1"/>
    <property type="molecule type" value="Genomic_DNA"/>
</dbReference>
<gene>
    <name evidence="3" type="ORF">LS73_002240</name>
    <name evidence="2" type="ORF">NCTC12714_00772</name>
</gene>
<evidence type="ECO:0000313" key="2">
    <source>
        <dbReference type="EMBL" id="STQ85982.1"/>
    </source>
</evidence>
<evidence type="ECO:0000313" key="4">
    <source>
        <dbReference type="Proteomes" id="UP000029922"/>
    </source>
</evidence>
<protein>
    <submittedName>
        <fullName evidence="3">META domain-containing protein</fullName>
    </submittedName>
    <submittedName>
        <fullName evidence="2">Motility protein</fullName>
    </submittedName>
</protein>
<dbReference type="InterPro" id="IPR038670">
    <property type="entry name" value="HslJ-like_sf"/>
</dbReference>
<dbReference type="Gene3D" id="2.40.128.270">
    <property type="match status" value="1"/>
</dbReference>
<organism evidence="2 5">
    <name type="scientific">Helicobacter muridarum</name>
    <dbReference type="NCBI Taxonomy" id="216"/>
    <lineage>
        <taxon>Bacteria</taxon>
        <taxon>Pseudomonadati</taxon>
        <taxon>Campylobacterota</taxon>
        <taxon>Epsilonproteobacteria</taxon>
        <taxon>Campylobacterales</taxon>
        <taxon>Helicobacteraceae</taxon>
        <taxon>Helicobacter</taxon>
    </lineage>
</organism>
<evidence type="ECO:0000259" key="1">
    <source>
        <dbReference type="Pfam" id="PF03724"/>
    </source>
</evidence>
<feature type="domain" description="DUF306" evidence="1">
    <location>
        <begin position="117"/>
        <end position="182"/>
    </location>
</feature>
<proteinExistence type="predicted"/>
<reference evidence="3 4" key="1">
    <citation type="journal article" date="2014" name="Genome Announc.">
        <title>Draft genome sequences of eight enterohepatic helicobacter species isolated from both laboratory and wild rodents.</title>
        <authorList>
            <person name="Sheh A."/>
            <person name="Shen Z."/>
            <person name="Fox J.G."/>
        </authorList>
    </citation>
    <scope>NUCLEOTIDE SEQUENCE [LARGE SCALE GENOMIC DNA]</scope>
    <source>
        <strain evidence="3 4">ST1</strain>
    </source>
</reference>
<dbReference type="InterPro" id="IPR005184">
    <property type="entry name" value="DUF306_Meta_HslJ"/>
</dbReference>
<dbReference type="OrthoDB" id="5326815at2"/>
<keyword evidence="5" id="KW-1185">Reference proteome</keyword>
<dbReference type="Pfam" id="PF03724">
    <property type="entry name" value="META"/>
    <property type="match status" value="1"/>
</dbReference>
<accession>A0A377PUA3</accession>
<reference evidence="2 5" key="2">
    <citation type="submission" date="2018-06" db="EMBL/GenBank/DDBJ databases">
        <authorList>
            <consortium name="Pathogen Informatics"/>
            <person name="Doyle S."/>
        </authorList>
    </citation>
    <scope>NUCLEOTIDE SEQUENCE [LARGE SCALE GENOMIC DNA]</scope>
    <source>
        <strain evidence="2 5">NCTC12714</strain>
    </source>
</reference>
<dbReference type="STRING" id="216.LS73_04810"/>
<dbReference type="Proteomes" id="UP000255139">
    <property type="component" value="Unassembled WGS sequence"/>
</dbReference>
<sequence length="203" mass="23523">MVSGGCFFFATKNIFDKSSYDIVKLEIDNRVLLSPQELANQAKSKINIGDNKNKQNITLDNNFFLNPYERAKQNRNAANNDVNLAFEQLKLRNQDDNSEEFEQTSIDELAKINFKSTFSLDKTQDVLYGKIGCNNYTAKFFWQDSMRIVISGGASTRKLCYPKEVTEFQNNFMRNLDGIYTITKLRNRKGYVLNNGRMRIYLK</sequence>
<dbReference type="Proteomes" id="UP000029922">
    <property type="component" value="Unassembled WGS sequence"/>
</dbReference>
<evidence type="ECO:0000313" key="5">
    <source>
        <dbReference type="Proteomes" id="UP000255139"/>
    </source>
</evidence>
<name>A0A377PUA3_9HELI</name>